<dbReference type="PANTHER" id="PTHR19302">
    <property type="entry name" value="GAMMA TUBULIN COMPLEX PROTEIN"/>
    <property type="match status" value="1"/>
</dbReference>
<accession>A0A9P6HQM4</accession>
<organism evidence="8 9">
    <name type="scientific">Thelephora terrestris</name>
    <dbReference type="NCBI Taxonomy" id="56493"/>
    <lineage>
        <taxon>Eukaryota</taxon>
        <taxon>Fungi</taxon>
        <taxon>Dikarya</taxon>
        <taxon>Basidiomycota</taxon>
        <taxon>Agaricomycotina</taxon>
        <taxon>Agaricomycetes</taxon>
        <taxon>Thelephorales</taxon>
        <taxon>Thelephoraceae</taxon>
        <taxon>Thelephora</taxon>
    </lineage>
</organism>
<reference evidence="8" key="1">
    <citation type="journal article" date="2020" name="Nat. Commun.">
        <title>Large-scale genome sequencing of mycorrhizal fungi provides insights into the early evolution of symbiotic traits.</title>
        <authorList>
            <person name="Miyauchi S."/>
            <person name="Kiss E."/>
            <person name="Kuo A."/>
            <person name="Drula E."/>
            <person name="Kohler A."/>
            <person name="Sanchez-Garcia M."/>
            <person name="Morin E."/>
            <person name="Andreopoulos B."/>
            <person name="Barry K.W."/>
            <person name="Bonito G."/>
            <person name="Buee M."/>
            <person name="Carver A."/>
            <person name="Chen C."/>
            <person name="Cichocki N."/>
            <person name="Clum A."/>
            <person name="Culley D."/>
            <person name="Crous P.W."/>
            <person name="Fauchery L."/>
            <person name="Girlanda M."/>
            <person name="Hayes R.D."/>
            <person name="Keri Z."/>
            <person name="LaButti K."/>
            <person name="Lipzen A."/>
            <person name="Lombard V."/>
            <person name="Magnuson J."/>
            <person name="Maillard F."/>
            <person name="Murat C."/>
            <person name="Nolan M."/>
            <person name="Ohm R.A."/>
            <person name="Pangilinan J."/>
            <person name="Pereira M.F."/>
            <person name="Perotto S."/>
            <person name="Peter M."/>
            <person name="Pfister S."/>
            <person name="Riley R."/>
            <person name="Sitrit Y."/>
            <person name="Stielow J.B."/>
            <person name="Szollosi G."/>
            <person name="Zifcakova L."/>
            <person name="Stursova M."/>
            <person name="Spatafora J.W."/>
            <person name="Tedersoo L."/>
            <person name="Vaario L.M."/>
            <person name="Yamada A."/>
            <person name="Yan M."/>
            <person name="Wang P."/>
            <person name="Xu J."/>
            <person name="Bruns T."/>
            <person name="Baldrian P."/>
            <person name="Vilgalys R."/>
            <person name="Dunand C."/>
            <person name="Henrissat B."/>
            <person name="Grigoriev I.V."/>
            <person name="Hibbett D."/>
            <person name="Nagy L.G."/>
            <person name="Martin F.M."/>
        </authorList>
    </citation>
    <scope>NUCLEOTIDE SEQUENCE</scope>
    <source>
        <strain evidence="8">UH-Tt-Lm1</strain>
    </source>
</reference>
<feature type="domain" description="Gamma tubulin complex component C-terminal" evidence="7">
    <location>
        <begin position="557"/>
        <end position="893"/>
    </location>
</feature>
<dbReference type="InterPro" id="IPR007259">
    <property type="entry name" value="GCP"/>
</dbReference>
<evidence type="ECO:0000256" key="1">
    <source>
        <dbReference type="ARBA" id="ARBA00010337"/>
    </source>
</evidence>
<dbReference type="Proteomes" id="UP000736335">
    <property type="component" value="Unassembled WGS sequence"/>
</dbReference>
<dbReference type="GO" id="GO:0051011">
    <property type="term" value="F:microtubule minus-end binding"/>
    <property type="evidence" value="ECO:0007669"/>
    <property type="project" value="TreeGrafter"/>
</dbReference>
<dbReference type="GO" id="GO:0000930">
    <property type="term" value="C:gamma-tubulin complex"/>
    <property type="evidence" value="ECO:0007669"/>
    <property type="project" value="TreeGrafter"/>
</dbReference>
<keyword evidence="3 5" id="KW-0493">Microtubule</keyword>
<reference evidence="8" key="2">
    <citation type="submission" date="2020-11" db="EMBL/GenBank/DDBJ databases">
        <authorList>
            <consortium name="DOE Joint Genome Institute"/>
            <person name="Kuo A."/>
            <person name="Miyauchi S."/>
            <person name="Kiss E."/>
            <person name="Drula E."/>
            <person name="Kohler A."/>
            <person name="Sanchez-Garcia M."/>
            <person name="Andreopoulos B."/>
            <person name="Barry K.W."/>
            <person name="Bonito G."/>
            <person name="Buee M."/>
            <person name="Carver A."/>
            <person name="Chen C."/>
            <person name="Cichocki N."/>
            <person name="Clum A."/>
            <person name="Culley D."/>
            <person name="Crous P.W."/>
            <person name="Fauchery L."/>
            <person name="Girlanda M."/>
            <person name="Hayes R."/>
            <person name="Keri Z."/>
            <person name="Labutti K."/>
            <person name="Lipzen A."/>
            <person name="Lombard V."/>
            <person name="Magnuson J."/>
            <person name="Maillard F."/>
            <person name="Morin E."/>
            <person name="Murat C."/>
            <person name="Nolan M."/>
            <person name="Ohm R."/>
            <person name="Pangilinan J."/>
            <person name="Pereira M."/>
            <person name="Perotto S."/>
            <person name="Peter M."/>
            <person name="Riley R."/>
            <person name="Sitrit Y."/>
            <person name="Stielow B."/>
            <person name="Szollosi G."/>
            <person name="Zifcakova L."/>
            <person name="Stursova M."/>
            <person name="Spatafora J.W."/>
            <person name="Tedersoo L."/>
            <person name="Vaario L.-M."/>
            <person name="Yamada A."/>
            <person name="Yan M."/>
            <person name="Wang P."/>
            <person name="Xu J."/>
            <person name="Bruns T."/>
            <person name="Baldrian P."/>
            <person name="Vilgalys R."/>
            <person name="Henrissat B."/>
            <person name="Grigoriev I.V."/>
            <person name="Hibbett D."/>
            <person name="Nagy L.G."/>
            <person name="Martin F.M."/>
        </authorList>
    </citation>
    <scope>NUCLEOTIDE SEQUENCE</scope>
    <source>
        <strain evidence="8">UH-Tt-Lm1</strain>
    </source>
</reference>
<evidence type="ECO:0000256" key="5">
    <source>
        <dbReference type="RuleBase" id="RU363050"/>
    </source>
</evidence>
<feature type="compositionally biased region" description="Polar residues" evidence="6">
    <location>
        <begin position="355"/>
        <end position="364"/>
    </location>
</feature>
<evidence type="ECO:0000313" key="9">
    <source>
        <dbReference type="Proteomes" id="UP000736335"/>
    </source>
</evidence>
<dbReference type="InterPro" id="IPR042241">
    <property type="entry name" value="GCP_C_sf"/>
</dbReference>
<dbReference type="GO" id="GO:0000922">
    <property type="term" value="C:spindle pole"/>
    <property type="evidence" value="ECO:0007669"/>
    <property type="project" value="InterPro"/>
</dbReference>
<dbReference type="GO" id="GO:0007020">
    <property type="term" value="P:microtubule nucleation"/>
    <property type="evidence" value="ECO:0007669"/>
    <property type="project" value="InterPro"/>
</dbReference>
<comment type="similarity">
    <text evidence="1 5">Belongs to the TUBGCP family.</text>
</comment>
<keyword evidence="2 5" id="KW-0963">Cytoplasm</keyword>
<dbReference type="GO" id="GO:0043015">
    <property type="term" value="F:gamma-tubulin binding"/>
    <property type="evidence" value="ECO:0007669"/>
    <property type="project" value="InterPro"/>
</dbReference>
<dbReference type="EMBL" id="WIUZ02000001">
    <property type="protein sequence ID" value="KAF9792621.1"/>
    <property type="molecule type" value="Genomic_DNA"/>
</dbReference>
<dbReference type="GO" id="GO:0051225">
    <property type="term" value="P:spindle assembly"/>
    <property type="evidence" value="ECO:0007669"/>
    <property type="project" value="TreeGrafter"/>
</dbReference>
<name>A0A9P6HQM4_9AGAM</name>
<evidence type="ECO:0000256" key="3">
    <source>
        <dbReference type="ARBA" id="ARBA00022701"/>
    </source>
</evidence>
<feature type="region of interest" description="Disordered" evidence="6">
    <location>
        <begin position="440"/>
        <end position="460"/>
    </location>
</feature>
<dbReference type="GO" id="GO:0051321">
    <property type="term" value="P:meiotic cell cycle"/>
    <property type="evidence" value="ECO:0007669"/>
    <property type="project" value="TreeGrafter"/>
</dbReference>
<sequence>MTDTHDSLPDRVVAELPPLNTRFYVPNLADKPQNPIIDNLKALADLAAPPVQPTLLLKREIVDRPVNQPRSGPPRTGGTANLWQKACDNDFLHGTVLRSWDSWQPLQKQDVMYSPYISEQPPHTFVASRHFIRPQLSDAATKIIYVEQSEFLASLMSTLMGATSKLHVWDPQRECFILRGVHRDMSGILSIIGKDETITHSCLSRFLTIGTLSRRLEVLVRSLGLSASPTLHAFSYAVDSLLAFARVNILDYIGNDGHEPPSLNAIWVACEDVANMLAACAEVCGRGVDRSPDQYPPVPDSIGLLSVIYQHCVSHFERSSPTLVKAATALILTLTSRHYLQTICSAIAYSGSRTSLDQHSKSGQSDGGEYENPDFSDVVAERYPSFISKPLKNSLISAQKSLTILQDACPDHPLLLKPAHSSPITWYWTEGEIDRAWTGGPHEPVASNPLKRATPEPLDASEGAAKYEPELLGLRVYDLEPGSHATNPELWGPVRAFMNDFPKRLPIVVPTIGDLTNLVFSPLAEQASVLSQAVLDIFLTPLSSPSPTPVVDLHIHSHLTVLRSYQLLASHSFKSKLSAALFSDSEDWASGGRRSALSLAARRNTKGTPGLVSDDKVWPVGLSASLLEKDSWPPGGTDLSFFLRTVVVDAMEVMRPRTVDPTGETPSAYDESEWRIGFAIRDLPSGKGQDKWLDPCCTALDFLYLEYQPPRPLQIVVGPDVLSKYQRIFAFNLRLLRVENVVRMLHRLSRTCRRPPFGTLTKANALFLHFRFLAHTFVAQLCSYVYDTAIRRHFDSFLFEISIAREGRNGRRFSDVFELARYHSDVLDNILIACLLRSGQKAAGDALRSCLETVMELGILAGELTRGRLEEYQAESILEQLYSAFKRRVSRLVR</sequence>
<protein>
    <recommendedName>
        <fullName evidence="5">Spindle pole body component</fullName>
    </recommendedName>
</protein>
<evidence type="ECO:0000259" key="7">
    <source>
        <dbReference type="Pfam" id="PF04130"/>
    </source>
</evidence>
<dbReference type="PANTHER" id="PTHR19302:SF70">
    <property type="entry name" value="GAMMA-TUBULIN COMPLEX COMPONENT 6"/>
    <property type="match status" value="1"/>
</dbReference>
<evidence type="ECO:0000256" key="4">
    <source>
        <dbReference type="ARBA" id="ARBA00023212"/>
    </source>
</evidence>
<evidence type="ECO:0000256" key="2">
    <source>
        <dbReference type="ARBA" id="ARBA00022490"/>
    </source>
</evidence>
<keyword evidence="4 5" id="KW-0206">Cytoskeleton</keyword>
<dbReference type="InterPro" id="IPR040457">
    <property type="entry name" value="GCP_C"/>
</dbReference>
<dbReference type="OrthoDB" id="775571at2759"/>
<dbReference type="GO" id="GO:0005874">
    <property type="term" value="C:microtubule"/>
    <property type="evidence" value="ECO:0007669"/>
    <property type="project" value="UniProtKB-KW"/>
</dbReference>
<dbReference type="GO" id="GO:0000278">
    <property type="term" value="P:mitotic cell cycle"/>
    <property type="evidence" value="ECO:0007669"/>
    <property type="project" value="TreeGrafter"/>
</dbReference>
<feature type="region of interest" description="Disordered" evidence="6">
    <location>
        <begin position="355"/>
        <end position="374"/>
    </location>
</feature>
<dbReference type="Gene3D" id="1.20.120.1900">
    <property type="entry name" value="Gamma-tubulin complex, C-terminal domain"/>
    <property type="match status" value="1"/>
</dbReference>
<evidence type="ECO:0000313" key="8">
    <source>
        <dbReference type="EMBL" id="KAF9792621.1"/>
    </source>
</evidence>
<proteinExistence type="inferred from homology"/>
<comment type="caution">
    <text evidence="8">The sequence shown here is derived from an EMBL/GenBank/DDBJ whole genome shotgun (WGS) entry which is preliminary data.</text>
</comment>
<dbReference type="GO" id="GO:0031122">
    <property type="term" value="P:cytoplasmic microtubule organization"/>
    <property type="evidence" value="ECO:0007669"/>
    <property type="project" value="TreeGrafter"/>
</dbReference>
<dbReference type="GO" id="GO:0005816">
    <property type="term" value="C:spindle pole body"/>
    <property type="evidence" value="ECO:0007669"/>
    <property type="project" value="UniProtKB-ARBA"/>
</dbReference>
<keyword evidence="9" id="KW-1185">Reference proteome</keyword>
<gene>
    <name evidence="8" type="ORF">BJ322DRAFT_996703</name>
</gene>
<dbReference type="AlphaFoldDB" id="A0A9P6HQM4"/>
<dbReference type="Pfam" id="PF04130">
    <property type="entry name" value="GCP_C_terminal"/>
    <property type="match status" value="1"/>
</dbReference>
<evidence type="ECO:0000256" key="6">
    <source>
        <dbReference type="SAM" id="MobiDB-lite"/>
    </source>
</evidence>
<comment type="subcellular location">
    <subcellularLocation>
        <location evidence="5">Cytoplasm</location>
        <location evidence="5">Cytoskeleton</location>
        <location evidence="5">Microtubule organizing center</location>
    </subcellularLocation>
</comment>